<evidence type="ECO:0000256" key="1">
    <source>
        <dbReference type="ARBA" id="ARBA00004173"/>
    </source>
</evidence>
<organism evidence="9 10">
    <name type="scientific">Sarcoptes scabiei</name>
    <name type="common">Itch mite</name>
    <name type="synonym">Acarus scabiei</name>
    <dbReference type="NCBI Taxonomy" id="52283"/>
    <lineage>
        <taxon>Eukaryota</taxon>
        <taxon>Metazoa</taxon>
        <taxon>Ecdysozoa</taxon>
        <taxon>Arthropoda</taxon>
        <taxon>Chelicerata</taxon>
        <taxon>Arachnida</taxon>
        <taxon>Acari</taxon>
        <taxon>Acariformes</taxon>
        <taxon>Sarcoptiformes</taxon>
        <taxon>Astigmata</taxon>
        <taxon>Psoroptidia</taxon>
        <taxon>Sarcoptoidea</taxon>
        <taxon>Sarcoptidae</taxon>
        <taxon>Sarcoptinae</taxon>
        <taxon>Sarcoptes</taxon>
    </lineage>
</organism>
<dbReference type="PANTHER" id="PTHR15680">
    <property type="entry name" value="RIBOSOMAL PROTEIN L19"/>
    <property type="match status" value="1"/>
</dbReference>
<evidence type="ECO:0000313" key="10">
    <source>
        <dbReference type="Proteomes" id="UP000616769"/>
    </source>
</evidence>
<dbReference type="VEuPathDB" id="VectorBase:SSCA000518"/>
<evidence type="ECO:0000256" key="7">
    <source>
        <dbReference type="ARBA" id="ARBA00035288"/>
    </source>
</evidence>
<dbReference type="GO" id="GO:0006412">
    <property type="term" value="P:translation"/>
    <property type="evidence" value="ECO:0007669"/>
    <property type="project" value="InterPro"/>
</dbReference>
<evidence type="ECO:0000256" key="8">
    <source>
        <dbReference type="ARBA" id="ARBA00035359"/>
    </source>
</evidence>
<evidence type="ECO:0000256" key="3">
    <source>
        <dbReference type="ARBA" id="ARBA00022946"/>
    </source>
</evidence>
<dbReference type="Proteomes" id="UP000616769">
    <property type="component" value="Unassembled WGS sequence"/>
</dbReference>
<comment type="caution">
    <text evidence="9">The sequence shown here is derived from an EMBL/GenBank/DDBJ whole genome shotgun (WGS) entry which is preliminary data.</text>
</comment>
<comment type="similarity">
    <text evidence="2">Belongs to the bacterial ribosomal protein bL19 family.</text>
</comment>
<proteinExistence type="inferred from homology"/>
<accession>A0A132AB50</accession>
<dbReference type="PANTHER" id="PTHR15680:SF9">
    <property type="entry name" value="LARGE RIBOSOMAL SUBUNIT PROTEIN BL19M"/>
    <property type="match status" value="1"/>
</dbReference>
<dbReference type="GO" id="GO:0005762">
    <property type="term" value="C:mitochondrial large ribosomal subunit"/>
    <property type="evidence" value="ECO:0007669"/>
    <property type="project" value="TreeGrafter"/>
</dbReference>
<dbReference type="OrthoDB" id="432645at2759"/>
<dbReference type="GO" id="GO:0003735">
    <property type="term" value="F:structural constituent of ribosome"/>
    <property type="evidence" value="ECO:0007669"/>
    <property type="project" value="InterPro"/>
</dbReference>
<dbReference type="Pfam" id="PF01245">
    <property type="entry name" value="Ribosomal_L19"/>
    <property type="match status" value="1"/>
</dbReference>
<keyword evidence="5" id="KW-0496">Mitochondrion</keyword>
<dbReference type="InterPro" id="IPR008991">
    <property type="entry name" value="Translation_prot_SH3-like_sf"/>
</dbReference>
<dbReference type="InterPro" id="IPR001857">
    <property type="entry name" value="Ribosomal_bL19"/>
</dbReference>
<keyword evidence="4 9" id="KW-0689">Ribosomal protein</keyword>
<dbReference type="InterPro" id="IPR038657">
    <property type="entry name" value="Ribosomal_bL19_sf"/>
</dbReference>
<gene>
    <name evidence="9" type="ORF">QR98_0067300</name>
</gene>
<evidence type="ECO:0000256" key="2">
    <source>
        <dbReference type="ARBA" id="ARBA00005781"/>
    </source>
</evidence>
<sequence length="282" mass="33359">MRKDALDRSPRVKVPANIQHTDPLVVSARKSFGKTIIPEEMAELRFAYPEFLPTKEFEHKSPILEQIVREDMIKRRCVLDIPEFYVGSILSVTITDRWASGKISKFVGICIERNGQGTFANFTLRNRVDGQGVEIRYDLYNPVIQEIQVLKLEKRLDDNLMYLRDALPEYSEIPFDFPPEPPRKPGEPIPVNPLQVEMKPWPWTQKWERKNLKGIKKLPNVPDYNYIRTWKHDNDVAKYDLMLEYRSHISEEEQLPIWDQVQKHHNSINENRDLERRKKLIK</sequence>
<name>A0A132AB50_SARSC</name>
<keyword evidence="3" id="KW-0809">Transit peptide</keyword>
<evidence type="ECO:0000256" key="4">
    <source>
        <dbReference type="ARBA" id="ARBA00022980"/>
    </source>
</evidence>
<dbReference type="AlphaFoldDB" id="A0A132AB50"/>
<reference evidence="9 10" key="1">
    <citation type="journal article" date="2015" name="Parasit. Vectors">
        <title>Draft genome of the scabies mite.</title>
        <authorList>
            <person name="Rider S.D.Jr."/>
            <person name="Morgan M.S."/>
            <person name="Arlian L.G."/>
        </authorList>
    </citation>
    <scope>NUCLEOTIDE SEQUENCE [LARGE SCALE GENOMIC DNA]</scope>
    <source>
        <strain evidence="9">Arlian Lab</strain>
    </source>
</reference>
<comment type="subcellular location">
    <subcellularLocation>
        <location evidence="1">Mitochondrion</location>
    </subcellularLocation>
</comment>
<keyword evidence="6" id="KW-0687">Ribonucleoprotein</keyword>
<dbReference type="FunFam" id="2.30.30.790:FF:000002">
    <property type="entry name" value="39S ribosomal protein L19, mitochondrial"/>
    <property type="match status" value="1"/>
</dbReference>
<evidence type="ECO:0000313" key="9">
    <source>
        <dbReference type="EMBL" id="KPM08216.1"/>
    </source>
</evidence>
<dbReference type="SUPFAM" id="SSF50104">
    <property type="entry name" value="Translation proteins SH3-like domain"/>
    <property type="match status" value="1"/>
</dbReference>
<evidence type="ECO:0000256" key="6">
    <source>
        <dbReference type="ARBA" id="ARBA00023274"/>
    </source>
</evidence>
<protein>
    <recommendedName>
        <fullName evidence="7">Large ribosomal subunit protein bL19m</fullName>
    </recommendedName>
    <alternativeName>
        <fullName evidence="8">39S ribosomal protein L19, mitochondrial</fullName>
    </alternativeName>
</protein>
<dbReference type="EMBL" id="JXLN01012231">
    <property type="protein sequence ID" value="KPM08216.1"/>
    <property type="molecule type" value="Genomic_DNA"/>
</dbReference>
<evidence type="ECO:0000256" key="5">
    <source>
        <dbReference type="ARBA" id="ARBA00023128"/>
    </source>
</evidence>
<dbReference type="Gene3D" id="2.30.30.790">
    <property type="match status" value="1"/>
</dbReference>